<dbReference type="Proteomes" id="UP000018227">
    <property type="component" value="Unassembled WGS sequence"/>
</dbReference>
<sequence length="336" mass="39050">MMFQKCKNGTSETERTSMEERIKLSYFYGKEAEQFSFYKIPKLLFTDKYFKALSVEAKVLYGLMLDRMSLSVKNQWLDEEGRAYIYYSLDDIMEALGCSNKKAIAIMKELDTDIGIGLIERKRQGQGKPAMIYLKQFMIQNVQKCKNDTSGEKTEISEVKKLHLLKCKNYSSRGEEITSQEVKKLQPNNTNINYTDISYTESNLIISDDGMGYDVDKYTKIIRENIELELLKENYPHELELLDGIFDLILETVLNKNDTILIASNKYPAELVRDKFLKLNYMHINYALHCMAKNTTKVHNIKKYMLTILFNAPSTISGYYQAEVNHDYQQLTVNSK</sequence>
<dbReference type="STRING" id="592026.GCWU0000282_002504"/>
<feature type="domain" description="Replication initiator A N-terminal" evidence="1">
    <location>
        <begin position="36"/>
        <end position="110"/>
    </location>
</feature>
<name>V2XJM3_9FIRM</name>
<evidence type="ECO:0000313" key="4">
    <source>
        <dbReference type="Proteomes" id="UP000018227"/>
    </source>
</evidence>
<evidence type="ECO:0000313" key="3">
    <source>
        <dbReference type="EMBL" id="ESL02369.1"/>
    </source>
</evidence>
<dbReference type="HOGENOM" id="CLU_051810_1_0_9"/>
<proteinExistence type="predicted"/>
<dbReference type="InterPro" id="IPR046059">
    <property type="entry name" value="DUF6017"/>
</dbReference>
<evidence type="ECO:0000259" key="1">
    <source>
        <dbReference type="Pfam" id="PF06970"/>
    </source>
</evidence>
<accession>V2XJM3</accession>
<dbReference type="AlphaFoldDB" id="V2XJM3"/>
<dbReference type="EMBL" id="ACIL03000016">
    <property type="protein sequence ID" value="ESL02369.1"/>
    <property type="molecule type" value="Genomic_DNA"/>
</dbReference>
<keyword evidence="4" id="KW-1185">Reference proteome</keyword>
<comment type="caution">
    <text evidence="3">The sequence shown here is derived from an EMBL/GenBank/DDBJ whole genome shotgun (WGS) entry which is preliminary data.</text>
</comment>
<gene>
    <name evidence="3" type="ORF">GCWU0000282_002504</name>
</gene>
<dbReference type="InterPro" id="IPR010724">
    <property type="entry name" value="RepA_N"/>
</dbReference>
<dbReference type="eggNOG" id="ENOG502Z8BZ">
    <property type="taxonomic scope" value="Bacteria"/>
</dbReference>
<dbReference type="Pfam" id="PF06970">
    <property type="entry name" value="RepA_N"/>
    <property type="match status" value="1"/>
</dbReference>
<evidence type="ECO:0000259" key="2">
    <source>
        <dbReference type="Pfam" id="PF19481"/>
    </source>
</evidence>
<feature type="domain" description="DUF6017" evidence="2">
    <location>
        <begin position="214"/>
        <end position="328"/>
    </location>
</feature>
<dbReference type="Pfam" id="PF19481">
    <property type="entry name" value="DUF6017"/>
    <property type="match status" value="1"/>
</dbReference>
<organism evidence="3 4">
    <name type="scientific">Catonella morbi ATCC 51271</name>
    <dbReference type="NCBI Taxonomy" id="592026"/>
    <lineage>
        <taxon>Bacteria</taxon>
        <taxon>Bacillati</taxon>
        <taxon>Bacillota</taxon>
        <taxon>Clostridia</taxon>
        <taxon>Lachnospirales</taxon>
        <taxon>Lachnospiraceae</taxon>
        <taxon>Catonella</taxon>
    </lineage>
</organism>
<protein>
    <submittedName>
        <fullName evidence="3">Replication initiator protein A</fullName>
    </submittedName>
</protein>
<reference evidence="3 4" key="1">
    <citation type="submission" date="2013-06" db="EMBL/GenBank/DDBJ databases">
        <authorList>
            <person name="Weinstock G."/>
            <person name="Sodergren E."/>
            <person name="Clifton S."/>
            <person name="Fulton L."/>
            <person name="Fulton B."/>
            <person name="Courtney L."/>
            <person name="Fronick C."/>
            <person name="Harrison M."/>
            <person name="Strong C."/>
            <person name="Farmer C."/>
            <person name="Delahaunty K."/>
            <person name="Markovic C."/>
            <person name="Hall O."/>
            <person name="Minx P."/>
            <person name="Tomlinson C."/>
            <person name="Mitreva M."/>
            <person name="Nelson J."/>
            <person name="Hou S."/>
            <person name="Wollam A."/>
            <person name="Pepin K.H."/>
            <person name="Johnson M."/>
            <person name="Bhonagiri V."/>
            <person name="Nash W.E."/>
            <person name="Warren W."/>
            <person name="Chinwalla A."/>
            <person name="Mardis E.R."/>
            <person name="Wilson R.K."/>
        </authorList>
    </citation>
    <scope>NUCLEOTIDE SEQUENCE [LARGE SCALE GENOMIC DNA]</scope>
    <source>
        <strain evidence="3 4">ATCC 51271</strain>
    </source>
</reference>